<gene>
    <name evidence="7" type="ORF">rosmuc_03744</name>
</gene>
<evidence type="ECO:0000256" key="1">
    <source>
        <dbReference type="ARBA" id="ARBA00022485"/>
    </source>
</evidence>
<keyword evidence="7" id="KW-0830">Ubiquinone</keyword>
<dbReference type="eggNOG" id="COG1145">
    <property type="taxonomic scope" value="Bacteria"/>
</dbReference>
<reference evidence="7 8" key="1">
    <citation type="submission" date="2013-01" db="EMBL/GenBank/DDBJ databases">
        <authorList>
            <person name="Fiebig A."/>
            <person name="Goeker M."/>
            <person name="Klenk H.-P.P."/>
        </authorList>
    </citation>
    <scope>NUCLEOTIDE SEQUENCE [LARGE SCALE GENOMIC DNA]</scope>
    <source>
        <strain evidence="7 8">DSM 17069</strain>
    </source>
</reference>
<evidence type="ECO:0000256" key="2">
    <source>
        <dbReference type="ARBA" id="ARBA00022723"/>
    </source>
</evidence>
<accession>A0A0A0HI28</accession>
<dbReference type="GO" id="GO:0016829">
    <property type="term" value="F:lyase activity"/>
    <property type="evidence" value="ECO:0007669"/>
    <property type="project" value="UniProtKB-KW"/>
</dbReference>
<dbReference type="Pfam" id="PF13187">
    <property type="entry name" value="Fer4_9"/>
    <property type="match status" value="1"/>
</dbReference>
<keyword evidence="4" id="KW-0411">Iron-sulfur</keyword>
<feature type="domain" description="4Fe-4S ferredoxin-type" evidence="6">
    <location>
        <begin position="26"/>
        <end position="55"/>
    </location>
</feature>
<organism evidence="7 8">
    <name type="scientific">Roseovarius mucosus DSM 17069</name>
    <dbReference type="NCBI Taxonomy" id="1288298"/>
    <lineage>
        <taxon>Bacteria</taxon>
        <taxon>Pseudomonadati</taxon>
        <taxon>Pseudomonadota</taxon>
        <taxon>Alphaproteobacteria</taxon>
        <taxon>Rhodobacterales</taxon>
        <taxon>Roseobacteraceae</taxon>
        <taxon>Roseovarius</taxon>
    </lineage>
</organism>
<dbReference type="RefSeq" id="WP_052115405.1">
    <property type="nucleotide sequence ID" value="NZ_KN293984.1"/>
</dbReference>
<sequence>MWYELRDRSLPSSDARTVMPRPPGAVREWRLADLRTGCGDCVEVCPKAIVVLDDERLPVVTTLEVCGRCGLCADVCTRGAIELTRETRLGLERLQKVDLPEQRAV</sequence>
<dbReference type="HOGENOM" id="CLU_2344860_0_0_5"/>
<dbReference type="OrthoDB" id="9800445at2"/>
<evidence type="ECO:0000256" key="4">
    <source>
        <dbReference type="ARBA" id="ARBA00023014"/>
    </source>
</evidence>
<dbReference type="AlphaFoldDB" id="A0A0A0HI28"/>
<feature type="domain" description="4Fe-4S ferredoxin-type" evidence="6">
    <location>
        <begin position="56"/>
        <end position="86"/>
    </location>
</feature>
<evidence type="ECO:0000259" key="6">
    <source>
        <dbReference type="PROSITE" id="PS51379"/>
    </source>
</evidence>
<dbReference type="InterPro" id="IPR017896">
    <property type="entry name" value="4Fe4S_Fe-S-bd"/>
</dbReference>
<evidence type="ECO:0000313" key="8">
    <source>
        <dbReference type="Proteomes" id="UP000030021"/>
    </source>
</evidence>
<evidence type="ECO:0000256" key="5">
    <source>
        <dbReference type="SAM" id="MobiDB-lite"/>
    </source>
</evidence>
<dbReference type="Proteomes" id="UP000030021">
    <property type="component" value="Unassembled WGS sequence"/>
</dbReference>
<keyword evidence="2" id="KW-0479">Metal-binding</keyword>
<keyword evidence="7" id="KW-0456">Lyase</keyword>
<dbReference type="GO" id="GO:0051539">
    <property type="term" value="F:4 iron, 4 sulfur cluster binding"/>
    <property type="evidence" value="ECO:0007669"/>
    <property type="project" value="UniProtKB-KW"/>
</dbReference>
<dbReference type="PROSITE" id="PS51379">
    <property type="entry name" value="4FE4S_FER_2"/>
    <property type="match status" value="2"/>
</dbReference>
<dbReference type="EMBL" id="AONH01000019">
    <property type="protein sequence ID" value="KGM86334.1"/>
    <property type="molecule type" value="Genomic_DNA"/>
</dbReference>
<keyword evidence="1" id="KW-0004">4Fe-4S</keyword>
<comment type="caution">
    <text evidence="7">The sequence shown here is derived from an EMBL/GenBank/DDBJ whole genome shotgun (WGS) entry which is preliminary data.</text>
</comment>
<dbReference type="GO" id="GO:0046872">
    <property type="term" value="F:metal ion binding"/>
    <property type="evidence" value="ECO:0007669"/>
    <property type="project" value="UniProtKB-KW"/>
</dbReference>
<dbReference type="PATRIC" id="fig|1288298.3.peg.3756"/>
<dbReference type="PANTHER" id="PTHR24960">
    <property type="entry name" value="PHOTOSYSTEM I IRON-SULFUR CENTER-RELATED"/>
    <property type="match status" value="1"/>
</dbReference>
<dbReference type="SUPFAM" id="SSF54862">
    <property type="entry name" value="4Fe-4S ferredoxins"/>
    <property type="match status" value="1"/>
</dbReference>
<feature type="region of interest" description="Disordered" evidence="5">
    <location>
        <begin position="1"/>
        <end position="20"/>
    </location>
</feature>
<name>A0A0A0HI28_9RHOB</name>
<dbReference type="InterPro" id="IPR050157">
    <property type="entry name" value="PSI_iron-sulfur_center"/>
</dbReference>
<dbReference type="PANTHER" id="PTHR24960:SF79">
    <property type="entry name" value="PHOTOSYSTEM I IRON-SULFUR CENTER"/>
    <property type="match status" value="1"/>
</dbReference>
<keyword evidence="3" id="KW-0408">Iron</keyword>
<dbReference type="Gene3D" id="3.30.70.20">
    <property type="match status" value="1"/>
</dbReference>
<evidence type="ECO:0000313" key="7">
    <source>
        <dbReference type="EMBL" id="KGM86334.1"/>
    </source>
</evidence>
<proteinExistence type="predicted"/>
<protein>
    <submittedName>
        <fullName evidence="7">Formate hydrogenlyase subunit 6/NADH:ubiquinone oxidoreductase 23 kD subunit (Chain I)</fullName>
    </submittedName>
</protein>
<evidence type="ECO:0000256" key="3">
    <source>
        <dbReference type="ARBA" id="ARBA00023004"/>
    </source>
</evidence>